<dbReference type="InterPro" id="IPR046824">
    <property type="entry name" value="Mss51-like_C"/>
</dbReference>
<organism evidence="2 3">
    <name type="scientific">Plasmopara halstedii</name>
    <name type="common">Downy mildew of sunflower</name>
    <dbReference type="NCBI Taxonomy" id="4781"/>
    <lineage>
        <taxon>Eukaryota</taxon>
        <taxon>Sar</taxon>
        <taxon>Stramenopiles</taxon>
        <taxon>Oomycota</taxon>
        <taxon>Peronosporomycetes</taxon>
        <taxon>Peronosporales</taxon>
        <taxon>Peronosporaceae</taxon>
        <taxon>Plasmopara</taxon>
    </lineage>
</organism>
<evidence type="ECO:0000259" key="1">
    <source>
        <dbReference type="Pfam" id="PF20179"/>
    </source>
</evidence>
<dbReference type="PANTHER" id="PTHR28069:SF1">
    <property type="entry name" value="PROTEIN MSS51, MITOCHONDRIAL"/>
    <property type="match status" value="1"/>
</dbReference>
<dbReference type="OMA" id="MPRYLWD"/>
<evidence type="ECO:0000313" key="2">
    <source>
        <dbReference type="EMBL" id="CEG35875.1"/>
    </source>
</evidence>
<dbReference type="Proteomes" id="UP000054928">
    <property type="component" value="Unassembled WGS sequence"/>
</dbReference>
<protein>
    <recommendedName>
        <fullName evidence="1">Mitochondrial splicing suppressor 51-like C-terminal domain-containing protein</fullName>
    </recommendedName>
</protein>
<name>A0A0N7L3H3_PLAHL</name>
<feature type="domain" description="Mitochondrial splicing suppressor 51-like C-terminal" evidence="1">
    <location>
        <begin position="153"/>
        <end position="317"/>
    </location>
</feature>
<evidence type="ECO:0000313" key="3">
    <source>
        <dbReference type="Proteomes" id="UP000054928"/>
    </source>
</evidence>
<dbReference type="EMBL" id="CCYD01000109">
    <property type="protein sequence ID" value="CEG35875.1"/>
    <property type="molecule type" value="Genomic_DNA"/>
</dbReference>
<dbReference type="OrthoDB" id="5282002at2759"/>
<reference evidence="3" key="1">
    <citation type="submission" date="2014-09" db="EMBL/GenBank/DDBJ databases">
        <authorList>
            <person name="Sharma Rahul"/>
            <person name="Thines Marco"/>
        </authorList>
    </citation>
    <scope>NUCLEOTIDE SEQUENCE [LARGE SCALE GENOMIC DNA]</scope>
</reference>
<dbReference type="RefSeq" id="XP_024572244.1">
    <property type="nucleotide sequence ID" value="XM_024729037.1"/>
</dbReference>
<proteinExistence type="predicted"/>
<accession>A0A0N7L3H3</accession>
<dbReference type="PANTHER" id="PTHR28069">
    <property type="entry name" value="GH20023P"/>
    <property type="match status" value="1"/>
</dbReference>
<keyword evidence="3" id="KW-1185">Reference proteome</keyword>
<dbReference type="STRING" id="4781.A0A0N7L3H3"/>
<dbReference type="Pfam" id="PF20179">
    <property type="entry name" value="MSS51_C"/>
    <property type="match status" value="1"/>
</dbReference>
<dbReference type="GeneID" id="36395257"/>
<dbReference type="AlphaFoldDB" id="A0A0N7L3H3"/>
<sequence>MFLDAVARLPCLQCGHQTKQFPMRSDDSSDILTKWVGCGRKQLPLACSRECADTLQKNRPDLLIQYDSMMEDTEYSATPEAIKLFAEVLQPDRRDSIQWKNNIHLTSWTEYFKLYQPDDHWLKDVRALRMLSSAYSYVMTLSKFLSDLLAPYHADSEKKVDLHIIGARAEATMPRYLWDDLSFFHPGWQFNITLVGNHVPVMPARNKTRSKENTLVQLEMTNGLYHESVARKLTTPDAFVMYNPGIGHPYLRESWEPTVLSVLASRKPMLITSFNLEDQQRDIKALQKLVAKLHGYKLQFRSNAEQNPFRSLKLQVDPRNVKLPIQTNSRAMVVQLVQAM</sequence>